<dbReference type="PANTHER" id="PTHR48097:SF5">
    <property type="entry name" value="LOW SPECIFICITY L-THREONINE ALDOLASE"/>
    <property type="match status" value="1"/>
</dbReference>
<protein>
    <recommendedName>
        <fullName evidence="5">L-threonine aldolase</fullName>
        <ecNumber evidence="5">4.1.2.48</ecNumber>
    </recommendedName>
</protein>
<name>A0A933RW49_RHOPL</name>
<dbReference type="Proteomes" id="UP000782519">
    <property type="component" value="Unassembled WGS sequence"/>
</dbReference>
<comment type="catalytic activity">
    <reaction evidence="5">
        <text>L-threonine = acetaldehyde + glycine</text>
        <dbReference type="Rhea" id="RHEA:19625"/>
        <dbReference type="ChEBI" id="CHEBI:15343"/>
        <dbReference type="ChEBI" id="CHEBI:57305"/>
        <dbReference type="ChEBI" id="CHEBI:57926"/>
        <dbReference type="EC" id="4.1.2.48"/>
    </reaction>
</comment>
<evidence type="ECO:0000313" key="8">
    <source>
        <dbReference type="Proteomes" id="UP000782519"/>
    </source>
</evidence>
<dbReference type="PANTHER" id="PTHR48097">
    <property type="entry name" value="L-THREONINE ALDOLASE-RELATED"/>
    <property type="match status" value="1"/>
</dbReference>
<comment type="caution">
    <text evidence="7">The sequence shown here is derived from an EMBL/GenBank/DDBJ whole genome shotgun (WGS) entry which is preliminary data.</text>
</comment>
<dbReference type="InterPro" id="IPR015424">
    <property type="entry name" value="PyrdxlP-dep_Trfase"/>
</dbReference>
<evidence type="ECO:0000256" key="5">
    <source>
        <dbReference type="PIRNR" id="PIRNR038940"/>
    </source>
</evidence>
<dbReference type="Gene3D" id="3.90.1150.10">
    <property type="entry name" value="Aspartate Aminotransferase, domain 1"/>
    <property type="match status" value="1"/>
</dbReference>
<dbReference type="GO" id="GO:0006567">
    <property type="term" value="P:L-threonine catabolic process"/>
    <property type="evidence" value="ECO:0007669"/>
    <property type="project" value="UniProtKB-UniRule"/>
</dbReference>
<dbReference type="PIRSF" id="PIRSF038940">
    <property type="entry name" value="Low_specificity_LTA"/>
    <property type="match status" value="1"/>
</dbReference>
<dbReference type="SUPFAM" id="SSF53383">
    <property type="entry name" value="PLP-dependent transferases"/>
    <property type="match status" value="1"/>
</dbReference>
<evidence type="ECO:0000256" key="2">
    <source>
        <dbReference type="ARBA" id="ARBA00006966"/>
    </source>
</evidence>
<organism evidence="7 8">
    <name type="scientific">Rhodopseudomonas palustris</name>
    <dbReference type="NCBI Taxonomy" id="1076"/>
    <lineage>
        <taxon>Bacteria</taxon>
        <taxon>Pseudomonadati</taxon>
        <taxon>Pseudomonadota</taxon>
        <taxon>Alphaproteobacteria</taxon>
        <taxon>Hyphomicrobiales</taxon>
        <taxon>Nitrobacteraceae</taxon>
        <taxon>Rhodopseudomonas</taxon>
    </lineage>
</organism>
<comment type="subunit">
    <text evidence="3">Homotetramer.</text>
</comment>
<dbReference type="EMBL" id="JACRJB010000021">
    <property type="protein sequence ID" value="MBI5129372.1"/>
    <property type="molecule type" value="Genomic_DNA"/>
</dbReference>
<reference evidence="7" key="1">
    <citation type="submission" date="2020-07" db="EMBL/GenBank/DDBJ databases">
        <title>Huge and variable diversity of episymbiotic CPR bacteria and DPANN archaea in groundwater ecosystems.</title>
        <authorList>
            <person name="He C.Y."/>
            <person name="Keren R."/>
            <person name="Whittaker M."/>
            <person name="Farag I.F."/>
            <person name="Doudna J."/>
            <person name="Cate J.H.D."/>
            <person name="Banfield J.F."/>
        </authorList>
    </citation>
    <scope>NUCLEOTIDE SEQUENCE</scope>
    <source>
        <strain evidence="7">NC_groundwater_1818_Pr3_B-0.1um_66_35</strain>
    </source>
</reference>
<dbReference type="Gene3D" id="3.40.640.10">
    <property type="entry name" value="Type I PLP-dependent aspartate aminotransferase-like (Major domain)"/>
    <property type="match status" value="1"/>
</dbReference>
<comment type="cofactor">
    <cofactor evidence="1 5">
        <name>pyridoxal 5'-phosphate</name>
        <dbReference type="ChEBI" id="CHEBI:597326"/>
    </cofactor>
</comment>
<evidence type="ECO:0000313" key="7">
    <source>
        <dbReference type="EMBL" id="MBI5129372.1"/>
    </source>
</evidence>
<evidence type="ECO:0000259" key="6">
    <source>
        <dbReference type="Pfam" id="PF01212"/>
    </source>
</evidence>
<dbReference type="EC" id="4.1.2.48" evidence="5"/>
<proteinExistence type="inferred from homology"/>
<dbReference type="AlphaFoldDB" id="A0A933RW49"/>
<dbReference type="InterPro" id="IPR015422">
    <property type="entry name" value="PyrdxlP-dep_Trfase_small"/>
</dbReference>
<keyword evidence="4 5" id="KW-0663">Pyridoxal phosphate</keyword>
<dbReference type="InterPro" id="IPR001597">
    <property type="entry name" value="ArAA_b-elim_lyase/Thr_aldolase"/>
</dbReference>
<comment type="function">
    <text evidence="5">Catalyzes the cleavage of L-allo-threonine and L-threonine to glycine and acetaldehyde.</text>
</comment>
<feature type="domain" description="Aromatic amino acid beta-eliminating lyase/threonine aldolase" evidence="6">
    <location>
        <begin position="2"/>
        <end position="280"/>
    </location>
</feature>
<evidence type="ECO:0000256" key="4">
    <source>
        <dbReference type="ARBA" id="ARBA00022898"/>
    </source>
</evidence>
<keyword evidence="5" id="KW-0456">Lyase</keyword>
<sequence>MDFASDNAVGASPRVLEALLAANDGAEPAYGHDCYSDRARALLNEVFECEVAAYFVATGTASNALALGAITPPWGAVFCHHRAHIANDECGAPEMFTAGAKLIGVDGAHGKIDPAALRDILREFPAGPVRQVQPASLSLSQATECGTLYDCGEIAELAAIAHDRGLAVHMDGARFANALVAIGCTAAEMSWKAGIDVLSFGATKNGALACEAVIFFDAAKAAAFAYQRKRAGHVLSKGRMLGAQMAAYLAGGHWLDLARLANRRAAELSDGLTQVPGVRLAFEPRGNQLFAALPRPVDAALKKAGARYYEWGDRGFGRLLTLGTDDVLVRLVTSFATSADDVHAFVSAARGAA</sequence>
<dbReference type="InterPro" id="IPR015421">
    <property type="entry name" value="PyrdxlP-dep_Trfase_major"/>
</dbReference>
<accession>A0A933RW49</accession>
<dbReference type="GO" id="GO:0004793">
    <property type="term" value="F:threonine aldolase activity"/>
    <property type="evidence" value="ECO:0007669"/>
    <property type="project" value="UniProtKB-UniRule"/>
</dbReference>
<gene>
    <name evidence="7" type="ORF">HZA66_08010</name>
</gene>
<evidence type="ECO:0000256" key="3">
    <source>
        <dbReference type="ARBA" id="ARBA00011881"/>
    </source>
</evidence>
<comment type="similarity">
    <text evidence="2 5">Belongs to the threonine aldolase family.</text>
</comment>
<evidence type="ECO:0000256" key="1">
    <source>
        <dbReference type="ARBA" id="ARBA00001933"/>
    </source>
</evidence>
<comment type="catalytic activity">
    <reaction evidence="5">
        <text>L-allo-threonine = acetaldehyde + glycine</text>
        <dbReference type="Rhea" id="RHEA:26209"/>
        <dbReference type="ChEBI" id="CHEBI:15343"/>
        <dbReference type="ChEBI" id="CHEBI:57305"/>
        <dbReference type="ChEBI" id="CHEBI:58585"/>
        <dbReference type="EC" id="4.1.2.48"/>
    </reaction>
</comment>
<dbReference type="Pfam" id="PF01212">
    <property type="entry name" value="Beta_elim_lyase"/>
    <property type="match status" value="1"/>
</dbReference>
<dbReference type="InterPro" id="IPR026273">
    <property type="entry name" value="Low_specificity_L-TA_bact"/>
</dbReference>